<keyword evidence="2" id="KW-1185">Reference proteome</keyword>
<dbReference type="AlphaFoldDB" id="A0A1Y2DGI7"/>
<protein>
    <submittedName>
        <fullName evidence="1">Uncharacterized protein</fullName>
    </submittedName>
</protein>
<sequence>MIPQCQFSPASQPALYYTNRSSKPKNLVIDAVCQVIFAISHLTPFHASLRFHFCLVLVHQLLDPSDSTPLQAPPSSCPRRHQLRQANRPGRLLSRRLLGHCRGRLSDHLEDRRLARLRSCLVAVAPWRYRRGVCFREAWWWLCACLSGCVEVDGCEGGIVCYGVCYGRCDEVLFE</sequence>
<comment type="caution">
    <text evidence="1">The sequence shown here is derived from an EMBL/GenBank/DDBJ whole genome shotgun (WGS) entry which is preliminary data.</text>
</comment>
<reference evidence="1 2" key="1">
    <citation type="submission" date="2016-07" db="EMBL/GenBank/DDBJ databases">
        <title>Pervasive Adenine N6-methylation of Active Genes in Fungi.</title>
        <authorList>
            <consortium name="DOE Joint Genome Institute"/>
            <person name="Mondo S.J."/>
            <person name="Dannebaum R.O."/>
            <person name="Kuo R.C."/>
            <person name="Labutti K."/>
            <person name="Haridas S."/>
            <person name="Kuo A."/>
            <person name="Salamov A."/>
            <person name="Ahrendt S.R."/>
            <person name="Lipzen A."/>
            <person name="Sullivan W."/>
            <person name="Andreopoulos W.B."/>
            <person name="Clum A."/>
            <person name="Lindquist E."/>
            <person name="Daum C."/>
            <person name="Ramamoorthy G.K."/>
            <person name="Gryganskyi A."/>
            <person name="Culley D."/>
            <person name="Magnuson J.K."/>
            <person name="James T.Y."/>
            <person name="O'Malley M.A."/>
            <person name="Stajich J.E."/>
            <person name="Spatafora J.W."/>
            <person name="Visel A."/>
            <person name="Grigoriev I.V."/>
        </authorList>
    </citation>
    <scope>NUCLEOTIDE SEQUENCE [LARGE SCALE GENOMIC DNA]</scope>
    <source>
        <strain evidence="1 2">CBS 129021</strain>
    </source>
</reference>
<proteinExistence type="predicted"/>
<dbReference type="EMBL" id="MCFJ01000016">
    <property type="protein sequence ID" value="ORY58400.1"/>
    <property type="molecule type" value="Genomic_DNA"/>
</dbReference>
<gene>
    <name evidence="1" type="ORF">BCR38DRAFT_72621</name>
</gene>
<name>A0A1Y2DGI7_9PEZI</name>
<evidence type="ECO:0000313" key="1">
    <source>
        <dbReference type="EMBL" id="ORY58400.1"/>
    </source>
</evidence>
<dbReference type="RefSeq" id="XP_040711317.1">
    <property type="nucleotide sequence ID" value="XM_040865588.1"/>
</dbReference>
<accession>A0A1Y2DGI7</accession>
<dbReference type="GeneID" id="63781800"/>
<dbReference type="Proteomes" id="UP000193689">
    <property type="component" value="Unassembled WGS sequence"/>
</dbReference>
<organism evidence="1 2">
    <name type="scientific">Pseudomassariella vexata</name>
    <dbReference type="NCBI Taxonomy" id="1141098"/>
    <lineage>
        <taxon>Eukaryota</taxon>
        <taxon>Fungi</taxon>
        <taxon>Dikarya</taxon>
        <taxon>Ascomycota</taxon>
        <taxon>Pezizomycotina</taxon>
        <taxon>Sordariomycetes</taxon>
        <taxon>Xylariomycetidae</taxon>
        <taxon>Amphisphaeriales</taxon>
        <taxon>Pseudomassariaceae</taxon>
        <taxon>Pseudomassariella</taxon>
    </lineage>
</organism>
<evidence type="ECO:0000313" key="2">
    <source>
        <dbReference type="Proteomes" id="UP000193689"/>
    </source>
</evidence>
<dbReference type="InParanoid" id="A0A1Y2DGI7"/>